<dbReference type="Proteomes" id="UP000292958">
    <property type="component" value="Unassembled WGS sequence"/>
</dbReference>
<dbReference type="EMBL" id="SHKW01000001">
    <property type="protein sequence ID" value="RZU41719.1"/>
    <property type="molecule type" value="Genomic_DNA"/>
</dbReference>
<name>A0A4Q7YXA7_9BACT</name>
<evidence type="ECO:0000313" key="4">
    <source>
        <dbReference type="Proteomes" id="UP000292958"/>
    </source>
</evidence>
<protein>
    <submittedName>
        <fullName evidence="3">LssY-like putative type I secretion system component LssY</fullName>
    </submittedName>
</protein>
<comment type="caution">
    <text evidence="3">The sequence shown here is derived from an EMBL/GenBank/DDBJ whole genome shotgun (WGS) entry which is preliminary data.</text>
</comment>
<dbReference type="AlphaFoldDB" id="A0A4Q7YXA7"/>
<keyword evidence="4" id="KW-1185">Reference proteome</keyword>
<keyword evidence="1" id="KW-0732">Signal</keyword>
<gene>
    <name evidence="3" type="ORF">BDD14_3247</name>
</gene>
<dbReference type="InterPro" id="IPR025902">
    <property type="entry name" value="LssY-like-C_dom"/>
</dbReference>
<evidence type="ECO:0000259" key="2">
    <source>
        <dbReference type="Pfam" id="PF14067"/>
    </source>
</evidence>
<dbReference type="RefSeq" id="WP_130419587.1">
    <property type="nucleotide sequence ID" value="NZ_SHKW01000001.1"/>
</dbReference>
<evidence type="ECO:0000313" key="3">
    <source>
        <dbReference type="EMBL" id="RZU41719.1"/>
    </source>
</evidence>
<evidence type="ECO:0000256" key="1">
    <source>
        <dbReference type="SAM" id="SignalP"/>
    </source>
</evidence>
<feature type="domain" description="LssY-like C-terminal" evidence="2">
    <location>
        <begin position="226"/>
        <end position="404"/>
    </location>
</feature>
<feature type="signal peptide" evidence="1">
    <location>
        <begin position="1"/>
        <end position="22"/>
    </location>
</feature>
<dbReference type="OrthoDB" id="99006at2"/>
<accession>A0A4Q7YXA7</accession>
<proteinExistence type="predicted"/>
<reference evidence="3 4" key="1">
    <citation type="submission" date="2019-02" db="EMBL/GenBank/DDBJ databases">
        <title>Genomic Encyclopedia of Archaeal and Bacterial Type Strains, Phase II (KMG-II): from individual species to whole genera.</title>
        <authorList>
            <person name="Goeker M."/>
        </authorList>
    </citation>
    <scope>NUCLEOTIDE SEQUENCE [LARGE SCALE GENOMIC DNA]</scope>
    <source>
        <strain evidence="3 4">DSM 18101</strain>
    </source>
</reference>
<feature type="chain" id="PRO_5020906593" evidence="1">
    <location>
        <begin position="23"/>
        <end position="468"/>
    </location>
</feature>
<organism evidence="3 4">
    <name type="scientific">Edaphobacter modestus</name>
    <dbReference type="NCBI Taxonomy" id="388466"/>
    <lineage>
        <taxon>Bacteria</taxon>
        <taxon>Pseudomonadati</taxon>
        <taxon>Acidobacteriota</taxon>
        <taxon>Terriglobia</taxon>
        <taxon>Terriglobales</taxon>
        <taxon>Acidobacteriaceae</taxon>
        <taxon>Edaphobacter</taxon>
    </lineage>
</organism>
<sequence>MRTLLDLNCRLVFLCVICTARAALGCDQLPSGQSLWIRLSAPVSTYTAKAGDLVHAVLTQDLVCGNKVVFPRGAMIEGAVRSKRKVGWGIRHETANLELEFNSVTSGPGIAVALTARVEEVSNARESVRKGVIQGIRSSDTFQGRINSRLIHLPTWNPYSDPVLIAYKTVFPIFPEPEIYYPTGTDIRLRTTTELSSPPVAITTAQESSPPANLQSDELDQLVEQLPLRVTTRKDVAADLLNIVFLGSRQEVQTAFREAGWRNADPVSKRTMFKNMYALLNNSGYSQQPMMTFFLNGRPQDMSLQKSLNSYDRRDHLRIWQWTPKGTADSVWVSSSTHDTSAVLAVKYKGFVHHIAPDIDDERSTVIRDLTFAGCVKSVSYVARPDMPTTTHNATGDVMHTDGLMAVVALQSCKSAGPLPESGSFKPGNHAFRFMRRQILTFRNDIFRANVIYAVYDGGRMTWLALRR</sequence>
<dbReference type="Pfam" id="PF14067">
    <property type="entry name" value="LssY_C"/>
    <property type="match status" value="1"/>
</dbReference>